<keyword evidence="2" id="KW-1185">Reference proteome</keyword>
<name>A0A1M7EFQ5_9FLAO</name>
<proteinExistence type="predicted"/>
<dbReference type="AlphaFoldDB" id="A0A1M7EFQ5"/>
<dbReference type="Proteomes" id="UP000184364">
    <property type="component" value="Unassembled WGS sequence"/>
</dbReference>
<evidence type="ECO:0000313" key="2">
    <source>
        <dbReference type="Proteomes" id="UP000184364"/>
    </source>
</evidence>
<accession>A0A1M7EFQ5</accession>
<dbReference type="STRING" id="1302687.SAMN05444267_102819"/>
<evidence type="ECO:0000313" key="1">
    <source>
        <dbReference type="EMBL" id="SHL90622.1"/>
    </source>
</evidence>
<sequence length="59" mass="7112">MVQINKNREATIQTTIIKAKYFLLLKTSLHKIRPLKVLYSIKSLFKNYEIAITWKRKFQ</sequence>
<dbReference type="EMBL" id="FRAV01000028">
    <property type="protein sequence ID" value="SHL90622.1"/>
    <property type="molecule type" value="Genomic_DNA"/>
</dbReference>
<gene>
    <name evidence="1" type="ORF">SAMN05444267_102819</name>
</gene>
<protein>
    <submittedName>
        <fullName evidence="1">Uncharacterized protein</fullName>
    </submittedName>
</protein>
<organism evidence="1 2">
    <name type="scientific">Chryseobacterium polytrichastri</name>
    <dbReference type="NCBI Taxonomy" id="1302687"/>
    <lineage>
        <taxon>Bacteria</taxon>
        <taxon>Pseudomonadati</taxon>
        <taxon>Bacteroidota</taxon>
        <taxon>Flavobacteriia</taxon>
        <taxon>Flavobacteriales</taxon>
        <taxon>Weeksellaceae</taxon>
        <taxon>Chryseobacterium group</taxon>
        <taxon>Chryseobacterium</taxon>
    </lineage>
</organism>
<reference evidence="2" key="1">
    <citation type="submission" date="2016-11" db="EMBL/GenBank/DDBJ databases">
        <authorList>
            <person name="Varghese N."/>
            <person name="Submissions S."/>
        </authorList>
    </citation>
    <scope>NUCLEOTIDE SEQUENCE [LARGE SCALE GENOMIC DNA]</scope>
    <source>
        <strain evidence="2">DSM 26899</strain>
    </source>
</reference>